<dbReference type="EMBL" id="AFRT01002652">
    <property type="protein sequence ID" value="ELU37411.1"/>
    <property type="molecule type" value="Genomic_DNA"/>
</dbReference>
<organism evidence="2 3">
    <name type="scientific">Thanatephorus cucumeris (strain AG1-IA)</name>
    <name type="common">Rice sheath blight fungus</name>
    <name type="synonym">Rhizoctonia solani</name>
    <dbReference type="NCBI Taxonomy" id="983506"/>
    <lineage>
        <taxon>Eukaryota</taxon>
        <taxon>Fungi</taxon>
        <taxon>Dikarya</taxon>
        <taxon>Basidiomycota</taxon>
        <taxon>Agaricomycotina</taxon>
        <taxon>Agaricomycetes</taxon>
        <taxon>Cantharellales</taxon>
        <taxon>Ceratobasidiaceae</taxon>
        <taxon>Rhizoctonia</taxon>
        <taxon>Rhizoctonia solani AG-1</taxon>
    </lineage>
</organism>
<comment type="caution">
    <text evidence="2">The sequence shown here is derived from an EMBL/GenBank/DDBJ whole genome shotgun (WGS) entry which is preliminary data.</text>
</comment>
<evidence type="ECO:0000313" key="3">
    <source>
        <dbReference type="Proteomes" id="UP000011668"/>
    </source>
</evidence>
<dbReference type="HOGENOM" id="CLU_3385060_0_0_1"/>
<dbReference type="AlphaFoldDB" id="L8WGV3"/>
<protein>
    <submittedName>
        <fullName evidence="2">Uncharacterized protein</fullName>
    </submittedName>
</protein>
<reference evidence="2 3" key="1">
    <citation type="journal article" date="2013" name="Nat. Commun.">
        <title>The evolution and pathogenic mechanisms of the rice sheath blight pathogen.</title>
        <authorList>
            <person name="Zheng A."/>
            <person name="Lin R."/>
            <person name="Xu L."/>
            <person name="Qin P."/>
            <person name="Tang C."/>
            <person name="Ai P."/>
            <person name="Zhang D."/>
            <person name="Liu Y."/>
            <person name="Sun Z."/>
            <person name="Feng H."/>
            <person name="Wang Y."/>
            <person name="Chen Y."/>
            <person name="Liang X."/>
            <person name="Fu R."/>
            <person name="Li Q."/>
            <person name="Zhang J."/>
            <person name="Yu X."/>
            <person name="Xie Z."/>
            <person name="Ding L."/>
            <person name="Guan P."/>
            <person name="Tang J."/>
            <person name="Liang Y."/>
            <person name="Wang S."/>
            <person name="Deng Q."/>
            <person name="Li S."/>
            <person name="Zhu J."/>
            <person name="Wang L."/>
            <person name="Liu H."/>
            <person name="Li P."/>
        </authorList>
    </citation>
    <scope>NUCLEOTIDE SEQUENCE [LARGE SCALE GENOMIC DNA]</scope>
    <source>
        <strain evidence="3">AG-1 IA</strain>
    </source>
</reference>
<keyword evidence="3" id="KW-1185">Reference proteome</keyword>
<name>L8WGV3_THACA</name>
<sequence length="33" mass="3372">MGWAGRGFVGSHVGLDFGGAVCASRGGRYEKGE</sequence>
<evidence type="ECO:0000256" key="1">
    <source>
        <dbReference type="SAM" id="MobiDB-lite"/>
    </source>
</evidence>
<accession>L8WGV3</accession>
<feature type="region of interest" description="Disordered" evidence="1">
    <location>
        <begin position="1"/>
        <end position="33"/>
    </location>
</feature>
<dbReference type="Proteomes" id="UP000011668">
    <property type="component" value="Unassembled WGS sequence"/>
</dbReference>
<proteinExistence type="predicted"/>
<evidence type="ECO:0000313" key="2">
    <source>
        <dbReference type="EMBL" id="ELU37411.1"/>
    </source>
</evidence>
<gene>
    <name evidence="2" type="ORF">AG1IA_08559</name>
</gene>